<dbReference type="GO" id="GO:0000271">
    <property type="term" value="P:polysaccharide biosynthetic process"/>
    <property type="evidence" value="ECO:0007669"/>
    <property type="project" value="TreeGrafter"/>
</dbReference>
<sequence>MIPQIQPWIDDSEWLEVKRVMESTYLTENKVTEEFEAGIKALTGAKHAIAVCNGTAALYCILKALDIGHGDEVIVPNLTFVASSNAVIMAGAKPVFCPVRADTLCIDVEAAAALVNDRTKAIMPVHLYGQSADMDAVLAFAKRFELKVIEDAAQAIGVEFNDRHVGYYGDAGAISFYGNKTITCGEGGIIVTDSDTIAQTCRRLKNHGRSRRGTFVHEHIGFNFSMTEMQAAIGVAQIRKLPAIIGRKQQIYEAYMAGLADVPQLQPMFIDPRCKPVHWFTSFYAENRAELADYLAKQGIQTRLFFCPLHLQPCYQGWADPSMTYPVSTSAYERGMSLPSSYSLTDEELDFIIAKIHQFYQLCEQLESA</sequence>
<proteinExistence type="inferred from homology"/>
<evidence type="ECO:0000256" key="3">
    <source>
        <dbReference type="RuleBase" id="RU004508"/>
    </source>
</evidence>
<dbReference type="PANTHER" id="PTHR30244:SF34">
    <property type="entry name" value="DTDP-4-AMINO-4,6-DIDEOXYGALACTOSE TRANSAMINASE"/>
    <property type="match status" value="1"/>
</dbReference>
<feature type="modified residue" description="N6-(pyridoxal phosphate)lysine" evidence="2">
    <location>
        <position position="180"/>
    </location>
</feature>
<protein>
    <submittedName>
        <fullName evidence="4">Perosamine synthetase</fullName>
    </submittedName>
</protein>
<dbReference type="InterPro" id="IPR015424">
    <property type="entry name" value="PyrdxlP-dep_Trfase"/>
</dbReference>
<gene>
    <name evidence="4" type="ORF">MiSe_64150</name>
</gene>
<dbReference type="EMBL" id="BLAY01000127">
    <property type="protein sequence ID" value="GET41603.1"/>
    <property type="molecule type" value="Genomic_DNA"/>
</dbReference>
<comment type="similarity">
    <text evidence="3">Belongs to the DegT/DnrJ/EryC1 family.</text>
</comment>
<comment type="caution">
    <text evidence="4">The sequence shown here is derived from an EMBL/GenBank/DDBJ whole genome shotgun (WGS) entry which is preliminary data.</text>
</comment>
<dbReference type="InterPro" id="IPR000653">
    <property type="entry name" value="DegT/StrS_aminotransferase"/>
</dbReference>
<dbReference type="PANTHER" id="PTHR30244">
    <property type="entry name" value="TRANSAMINASE"/>
    <property type="match status" value="1"/>
</dbReference>
<accession>A0AAV3XG76</accession>
<name>A0AAV3XG76_9CYAN</name>
<evidence type="ECO:0000313" key="4">
    <source>
        <dbReference type="EMBL" id="GET41603.1"/>
    </source>
</evidence>
<dbReference type="Gene3D" id="3.90.1150.10">
    <property type="entry name" value="Aspartate Aminotransferase, domain 1"/>
    <property type="match status" value="1"/>
</dbReference>
<evidence type="ECO:0000313" key="5">
    <source>
        <dbReference type="Proteomes" id="UP001050975"/>
    </source>
</evidence>
<keyword evidence="2 3" id="KW-0663">Pyridoxal phosphate</keyword>
<dbReference type="Proteomes" id="UP001050975">
    <property type="component" value="Unassembled WGS sequence"/>
</dbReference>
<dbReference type="SUPFAM" id="SSF53383">
    <property type="entry name" value="PLP-dependent transferases"/>
    <property type="match status" value="1"/>
</dbReference>
<feature type="active site" description="Proton acceptor" evidence="1">
    <location>
        <position position="180"/>
    </location>
</feature>
<dbReference type="RefSeq" id="WP_226588037.1">
    <property type="nucleotide sequence ID" value="NZ_BLAY01000127.1"/>
</dbReference>
<dbReference type="Gene3D" id="3.40.640.10">
    <property type="entry name" value="Type I PLP-dependent aspartate aminotransferase-like (Major domain)"/>
    <property type="match status" value="1"/>
</dbReference>
<dbReference type="GO" id="GO:0030170">
    <property type="term" value="F:pyridoxal phosphate binding"/>
    <property type="evidence" value="ECO:0007669"/>
    <property type="project" value="TreeGrafter"/>
</dbReference>
<evidence type="ECO:0000256" key="2">
    <source>
        <dbReference type="PIRSR" id="PIRSR000390-2"/>
    </source>
</evidence>
<dbReference type="InterPro" id="IPR015422">
    <property type="entry name" value="PyrdxlP-dep_Trfase_small"/>
</dbReference>
<dbReference type="AlphaFoldDB" id="A0AAV3XG76"/>
<organism evidence="4 5">
    <name type="scientific">Microseira wollei NIES-4236</name>
    <dbReference type="NCBI Taxonomy" id="2530354"/>
    <lineage>
        <taxon>Bacteria</taxon>
        <taxon>Bacillati</taxon>
        <taxon>Cyanobacteriota</taxon>
        <taxon>Cyanophyceae</taxon>
        <taxon>Oscillatoriophycideae</taxon>
        <taxon>Aerosakkonematales</taxon>
        <taxon>Aerosakkonemataceae</taxon>
        <taxon>Microseira</taxon>
    </lineage>
</organism>
<dbReference type="GO" id="GO:0008483">
    <property type="term" value="F:transaminase activity"/>
    <property type="evidence" value="ECO:0007669"/>
    <property type="project" value="TreeGrafter"/>
</dbReference>
<reference evidence="4" key="1">
    <citation type="submission" date="2019-10" db="EMBL/GenBank/DDBJ databases">
        <title>Draft genome sequece of Microseira wollei NIES-4236.</title>
        <authorList>
            <person name="Yamaguchi H."/>
            <person name="Suzuki S."/>
            <person name="Kawachi M."/>
        </authorList>
    </citation>
    <scope>NUCLEOTIDE SEQUENCE</scope>
    <source>
        <strain evidence="4">NIES-4236</strain>
    </source>
</reference>
<dbReference type="Pfam" id="PF01041">
    <property type="entry name" value="DegT_DnrJ_EryC1"/>
    <property type="match status" value="1"/>
</dbReference>
<keyword evidence="5" id="KW-1185">Reference proteome</keyword>
<dbReference type="InterPro" id="IPR015421">
    <property type="entry name" value="PyrdxlP-dep_Trfase_major"/>
</dbReference>
<dbReference type="CDD" id="cd00616">
    <property type="entry name" value="AHBA_syn"/>
    <property type="match status" value="1"/>
</dbReference>
<dbReference type="PIRSF" id="PIRSF000390">
    <property type="entry name" value="PLP_StrS"/>
    <property type="match status" value="1"/>
</dbReference>
<evidence type="ECO:0000256" key="1">
    <source>
        <dbReference type="PIRSR" id="PIRSR000390-1"/>
    </source>
</evidence>